<dbReference type="GeneID" id="26735352"/>
<evidence type="ECO:0000256" key="1">
    <source>
        <dbReference type="ARBA" id="ARBA00004651"/>
    </source>
</evidence>
<dbReference type="KEGG" id="mmil:sm9_0379"/>
<comment type="subcellular location">
    <subcellularLocation>
        <location evidence="1">Cell membrane</location>
        <topology evidence="1">Multi-pass membrane protein</topology>
    </subcellularLocation>
</comment>
<evidence type="ECO:0000259" key="7">
    <source>
        <dbReference type="Pfam" id="PF00482"/>
    </source>
</evidence>
<dbReference type="PATRIC" id="fig|230361.4.peg.392"/>
<gene>
    <name evidence="8" type="primary">gspF1</name>
    <name evidence="8" type="ORF">sm9_0379</name>
</gene>
<name>A0A0U2SGS4_9EURY</name>
<dbReference type="InterPro" id="IPR018076">
    <property type="entry name" value="T2SS_GspF_dom"/>
</dbReference>
<evidence type="ECO:0000256" key="4">
    <source>
        <dbReference type="ARBA" id="ARBA00022989"/>
    </source>
</evidence>
<feature type="transmembrane region" description="Helical" evidence="6">
    <location>
        <begin position="268"/>
        <end position="288"/>
    </location>
</feature>
<feature type="transmembrane region" description="Helical" evidence="6">
    <location>
        <begin position="235"/>
        <end position="256"/>
    </location>
</feature>
<keyword evidence="5 6" id="KW-0472">Membrane</keyword>
<evidence type="ECO:0000256" key="3">
    <source>
        <dbReference type="ARBA" id="ARBA00022692"/>
    </source>
</evidence>
<feature type="domain" description="Type II secretion system protein GspF" evidence="7">
    <location>
        <begin position="126"/>
        <end position="252"/>
    </location>
</feature>
<sequence>MLDKLFVNVGNVVLIIYNFIINFKFPSLDFNKKEQSLAFDISQIQNIKDENNSFDEMRISFLELFITKKVVFVLSLIAMILLIFLGLEISLIFMVSMFMLYVFLKIYPQLKQKRAYGDLNQELPYALRHMGIELKSGKGLQDTLLTVANANYGSFSRELTRVLEHVRYGQSMESALLEMSNRINSEGLSRSIQQIVGTLRVGGNLAHSLEIIADDISFDMHVKLKDYSQRLNSFILIYTFVAILAPVILLIMLMAASTVMGDILPSNIIMLMYVGLFPMVVVFMGLFIKKLEPKI</sequence>
<keyword evidence="4 6" id="KW-1133">Transmembrane helix</keyword>
<evidence type="ECO:0000313" key="9">
    <source>
        <dbReference type="Proteomes" id="UP000067738"/>
    </source>
</evidence>
<protein>
    <submittedName>
        <fullName evidence="8">Type II secretion system protein F GspF1</fullName>
    </submittedName>
</protein>
<dbReference type="Pfam" id="PF00482">
    <property type="entry name" value="T2SSF"/>
    <property type="match status" value="1"/>
</dbReference>
<proteinExistence type="predicted"/>
<reference evidence="8 9" key="1">
    <citation type="submission" date="2015-04" db="EMBL/GenBank/DDBJ databases">
        <title>The complete genome sequence of the rumen methanogen Methanobrevibacter millerae SM9.</title>
        <authorList>
            <person name="Leahy S.C."/>
            <person name="Kelly W.J."/>
            <person name="Pacheco D.M."/>
            <person name="Li D."/>
            <person name="Altermann E."/>
            <person name="Attwood G.T."/>
        </authorList>
    </citation>
    <scope>NUCLEOTIDE SEQUENCE [LARGE SCALE GENOMIC DNA]</scope>
    <source>
        <strain evidence="8 9">SM9</strain>
    </source>
</reference>
<dbReference type="GO" id="GO:0005886">
    <property type="term" value="C:plasma membrane"/>
    <property type="evidence" value="ECO:0007669"/>
    <property type="project" value="UniProtKB-SubCell"/>
</dbReference>
<evidence type="ECO:0000256" key="6">
    <source>
        <dbReference type="SAM" id="Phobius"/>
    </source>
</evidence>
<dbReference type="EMBL" id="CP011266">
    <property type="protein sequence ID" value="ALT68181.1"/>
    <property type="molecule type" value="Genomic_DNA"/>
</dbReference>
<dbReference type="Proteomes" id="UP000067738">
    <property type="component" value="Chromosome"/>
</dbReference>
<dbReference type="Gene3D" id="1.20.81.30">
    <property type="entry name" value="Type II secretion system (T2SS), domain F"/>
    <property type="match status" value="1"/>
</dbReference>
<dbReference type="PANTHER" id="PTHR35007">
    <property type="entry name" value="INTEGRAL MEMBRANE PROTEIN-RELATED"/>
    <property type="match status" value="1"/>
</dbReference>
<dbReference type="PANTHER" id="PTHR35007:SF2">
    <property type="entry name" value="PILUS ASSEMBLE PROTEIN"/>
    <property type="match status" value="1"/>
</dbReference>
<feature type="transmembrane region" description="Helical" evidence="6">
    <location>
        <begin position="71"/>
        <end position="104"/>
    </location>
</feature>
<organism evidence="8 9">
    <name type="scientific">Methanobrevibacter millerae</name>
    <dbReference type="NCBI Taxonomy" id="230361"/>
    <lineage>
        <taxon>Archaea</taxon>
        <taxon>Methanobacteriati</taxon>
        <taxon>Methanobacteriota</taxon>
        <taxon>Methanomada group</taxon>
        <taxon>Methanobacteria</taxon>
        <taxon>Methanobacteriales</taxon>
        <taxon>Methanobacteriaceae</taxon>
        <taxon>Methanobrevibacter</taxon>
    </lineage>
</organism>
<dbReference type="AlphaFoldDB" id="A0A0U2SGS4"/>
<feature type="transmembrane region" description="Helical" evidence="6">
    <location>
        <begin position="5"/>
        <end position="23"/>
    </location>
</feature>
<keyword evidence="3 6" id="KW-0812">Transmembrane</keyword>
<evidence type="ECO:0000256" key="2">
    <source>
        <dbReference type="ARBA" id="ARBA00022475"/>
    </source>
</evidence>
<dbReference type="RefSeq" id="WP_058738524.1">
    <property type="nucleotide sequence ID" value="NZ_CP011266.1"/>
</dbReference>
<evidence type="ECO:0000313" key="8">
    <source>
        <dbReference type="EMBL" id="ALT68181.1"/>
    </source>
</evidence>
<dbReference type="InterPro" id="IPR042094">
    <property type="entry name" value="T2SS_GspF_sf"/>
</dbReference>
<keyword evidence="9" id="KW-1185">Reference proteome</keyword>
<accession>A0A0U2SGS4</accession>
<keyword evidence="2" id="KW-1003">Cell membrane</keyword>
<evidence type="ECO:0000256" key="5">
    <source>
        <dbReference type="ARBA" id="ARBA00023136"/>
    </source>
</evidence>
<dbReference type="OrthoDB" id="12374at2157"/>
<dbReference type="InterPro" id="IPR023298">
    <property type="entry name" value="ATPase_P-typ_TM_dom_sf"/>
</dbReference>
<dbReference type="SUPFAM" id="SSF81665">
    <property type="entry name" value="Calcium ATPase, transmembrane domain M"/>
    <property type="match status" value="1"/>
</dbReference>